<dbReference type="EMBL" id="JANRHH010000006">
    <property type="protein sequence ID" value="MDN4592478.1"/>
    <property type="molecule type" value="Genomic_DNA"/>
</dbReference>
<dbReference type="Proteomes" id="UP001174196">
    <property type="component" value="Unassembled WGS sequence"/>
</dbReference>
<comment type="caution">
    <text evidence="2">The sequence shown here is derived from an EMBL/GenBank/DDBJ whole genome shotgun (WGS) entry which is preliminary data.</text>
</comment>
<name>A0ABT8II64_9BACL</name>
<protein>
    <recommendedName>
        <fullName evidence="1">YhfX-like C-terminal domain-containing protein</fullName>
    </recommendedName>
</protein>
<keyword evidence="3" id="KW-1185">Reference proteome</keyword>
<evidence type="ECO:0000313" key="2">
    <source>
        <dbReference type="EMBL" id="MDN4592478.1"/>
    </source>
</evidence>
<dbReference type="InterPro" id="IPR048449">
    <property type="entry name" value="YhfX-like_C"/>
</dbReference>
<evidence type="ECO:0000313" key="3">
    <source>
        <dbReference type="Proteomes" id="UP001174196"/>
    </source>
</evidence>
<reference evidence="2" key="1">
    <citation type="submission" date="2022-08" db="EMBL/GenBank/DDBJ databases">
        <title>Polycladomyces zharkentsis sp. nov., a novel thermophilic CMC and starch-degrading bacterium isolated from a geothermal spring in Kazakhstan.</title>
        <authorList>
            <person name="Mashzhan A."/>
            <person name="Kistaubaeva A."/>
            <person name="Javier-Lopez R."/>
            <person name="Birkeland N.-K."/>
        </authorList>
    </citation>
    <scope>NUCLEOTIDE SEQUENCE</scope>
    <source>
        <strain evidence="2">KSR 13</strain>
    </source>
</reference>
<feature type="domain" description="YhfX-like C-terminal" evidence="1">
    <location>
        <begin position="1"/>
        <end position="27"/>
    </location>
</feature>
<organism evidence="2 3">
    <name type="scientific">Polycladomyces subterraneus</name>
    <dbReference type="NCBI Taxonomy" id="1016997"/>
    <lineage>
        <taxon>Bacteria</taxon>
        <taxon>Bacillati</taxon>
        <taxon>Bacillota</taxon>
        <taxon>Bacilli</taxon>
        <taxon>Bacillales</taxon>
        <taxon>Thermoactinomycetaceae</taxon>
        <taxon>Polycladomyces</taxon>
    </lineage>
</organism>
<evidence type="ECO:0000259" key="1">
    <source>
        <dbReference type="Pfam" id="PF21279"/>
    </source>
</evidence>
<dbReference type="Pfam" id="PF21279">
    <property type="entry name" value="YhfX-like_C"/>
    <property type="match status" value="1"/>
</dbReference>
<gene>
    <name evidence="2" type="ORF">NWF35_00825</name>
</gene>
<accession>A0ABT8II64</accession>
<proteinExistence type="predicted"/>
<dbReference type="Gene3D" id="2.40.37.30">
    <property type="match status" value="1"/>
</dbReference>
<sequence length="40" mass="4342">MAFRTQVFVTRSDVAVVKGLSSGKPELVGIYDSLGKEISR</sequence>